<sequence>MSELPPFYDDLTACHDEVWRRLEEGVSDRNSAFHTPALGTVDPYGRPQVRAVVLRQADRRAGTLTFHCDRRSEKASEIAGTRCAALQVYDPAAKIQVRVDGTAELHTDSWFADSVWAQARPMNRTVYGISPGPGTALAKGGSYTLPETDEAIRDGRENFCVVVIRAERLEFLYLDRRGHRRALWLRSEAGWVETWLTP</sequence>
<dbReference type="Gene3D" id="2.30.110.10">
    <property type="entry name" value="Electron Transport, Fmn-binding Protein, Chain A"/>
    <property type="match status" value="1"/>
</dbReference>
<evidence type="ECO:0000256" key="2">
    <source>
        <dbReference type="ARBA" id="ARBA00022630"/>
    </source>
</evidence>
<accession>A0A512JNF2</accession>
<feature type="domain" description="Pyridoxamine 5'-phosphate oxidase Alr4036 family FMN-binding" evidence="5">
    <location>
        <begin position="18"/>
        <end position="106"/>
    </location>
</feature>
<dbReference type="EMBL" id="BJZV01000019">
    <property type="protein sequence ID" value="GEP11490.1"/>
    <property type="molecule type" value="Genomic_DNA"/>
</dbReference>
<dbReference type="InterPro" id="IPR024624">
    <property type="entry name" value="Pyridox_Oxase_Alr4036_FMN-bd"/>
</dbReference>
<dbReference type="InterPro" id="IPR012349">
    <property type="entry name" value="Split_barrel_FMN-bd"/>
</dbReference>
<evidence type="ECO:0000313" key="6">
    <source>
        <dbReference type="EMBL" id="GEP11490.1"/>
    </source>
</evidence>
<dbReference type="InterPro" id="IPR000659">
    <property type="entry name" value="Pyridox_Oxase"/>
</dbReference>
<dbReference type="Pfam" id="PF12766">
    <property type="entry name" value="Pyridox_oxase_2"/>
    <property type="match status" value="1"/>
</dbReference>
<evidence type="ECO:0000256" key="1">
    <source>
        <dbReference type="ARBA" id="ARBA00001917"/>
    </source>
</evidence>
<dbReference type="GO" id="GO:0008615">
    <property type="term" value="P:pyridoxine biosynthetic process"/>
    <property type="evidence" value="ECO:0007669"/>
    <property type="project" value="InterPro"/>
</dbReference>
<comment type="cofactor">
    <cofactor evidence="1">
        <name>FMN</name>
        <dbReference type="ChEBI" id="CHEBI:58210"/>
    </cofactor>
</comment>
<dbReference type="AlphaFoldDB" id="A0A512JNF2"/>
<evidence type="ECO:0000259" key="5">
    <source>
        <dbReference type="Pfam" id="PF12766"/>
    </source>
</evidence>
<dbReference type="GO" id="GO:0010181">
    <property type="term" value="F:FMN binding"/>
    <property type="evidence" value="ECO:0007669"/>
    <property type="project" value="InterPro"/>
</dbReference>
<gene>
    <name evidence="6" type="ORF">MGN01_33350</name>
</gene>
<dbReference type="SUPFAM" id="SSF50475">
    <property type="entry name" value="FMN-binding split barrel"/>
    <property type="match status" value="1"/>
</dbReference>
<dbReference type="OrthoDB" id="5120525at2"/>
<keyword evidence="7" id="KW-1185">Reference proteome</keyword>
<reference evidence="6 7" key="1">
    <citation type="submission" date="2019-07" db="EMBL/GenBank/DDBJ databases">
        <title>Whole genome shotgun sequence of Methylobacterium gnaphalii NBRC 107716.</title>
        <authorList>
            <person name="Hosoyama A."/>
            <person name="Uohara A."/>
            <person name="Ohji S."/>
            <person name="Ichikawa N."/>
        </authorList>
    </citation>
    <scope>NUCLEOTIDE SEQUENCE [LARGE SCALE GENOMIC DNA]</scope>
    <source>
        <strain evidence="6 7">NBRC 107716</strain>
    </source>
</reference>
<evidence type="ECO:0000256" key="3">
    <source>
        <dbReference type="ARBA" id="ARBA00022643"/>
    </source>
</evidence>
<keyword evidence="3" id="KW-0288">FMN</keyword>
<evidence type="ECO:0000256" key="4">
    <source>
        <dbReference type="ARBA" id="ARBA00023002"/>
    </source>
</evidence>
<evidence type="ECO:0000313" key="7">
    <source>
        <dbReference type="Proteomes" id="UP000321750"/>
    </source>
</evidence>
<organism evidence="6 7">
    <name type="scientific">Methylobacterium gnaphalii</name>
    <dbReference type="NCBI Taxonomy" id="1010610"/>
    <lineage>
        <taxon>Bacteria</taxon>
        <taxon>Pseudomonadati</taxon>
        <taxon>Pseudomonadota</taxon>
        <taxon>Alphaproteobacteria</taxon>
        <taxon>Hyphomicrobiales</taxon>
        <taxon>Methylobacteriaceae</taxon>
        <taxon>Methylobacterium</taxon>
    </lineage>
</organism>
<dbReference type="RefSeq" id="WP_147047914.1">
    <property type="nucleotide sequence ID" value="NZ_BJZV01000019.1"/>
</dbReference>
<protein>
    <recommendedName>
        <fullName evidence="5">Pyridoxamine 5'-phosphate oxidase Alr4036 family FMN-binding domain-containing protein</fullName>
    </recommendedName>
</protein>
<name>A0A512JNF2_9HYPH</name>
<dbReference type="GO" id="GO:0004733">
    <property type="term" value="F:pyridoxamine phosphate oxidase activity"/>
    <property type="evidence" value="ECO:0007669"/>
    <property type="project" value="InterPro"/>
</dbReference>
<keyword evidence="2" id="KW-0285">Flavoprotein</keyword>
<proteinExistence type="predicted"/>
<comment type="caution">
    <text evidence="6">The sequence shown here is derived from an EMBL/GenBank/DDBJ whole genome shotgun (WGS) entry which is preliminary data.</text>
</comment>
<dbReference type="PANTHER" id="PTHR10851">
    <property type="entry name" value="PYRIDOXINE-5-PHOSPHATE OXIDASE"/>
    <property type="match status" value="1"/>
</dbReference>
<dbReference type="Proteomes" id="UP000321750">
    <property type="component" value="Unassembled WGS sequence"/>
</dbReference>
<dbReference type="PANTHER" id="PTHR10851:SF3">
    <property type="entry name" value="PYRIDOXINE_PYRIDOXAMINE 5'-PHOSPHATE OXIDASE 2"/>
    <property type="match status" value="1"/>
</dbReference>
<keyword evidence="4" id="KW-0560">Oxidoreductase</keyword>